<accession>A0ABM4UFE8</accession>
<dbReference type="Gene3D" id="3.60.10.10">
    <property type="entry name" value="Endonuclease/exonuclease/phosphatase"/>
    <property type="match status" value="1"/>
</dbReference>
<evidence type="ECO:0000313" key="3">
    <source>
        <dbReference type="RefSeq" id="XP_071906007.1"/>
    </source>
</evidence>
<protein>
    <recommendedName>
        <fullName evidence="1">Endonuclease/exonuclease/phosphatase domain-containing protein</fullName>
    </recommendedName>
</protein>
<evidence type="ECO:0000313" key="2">
    <source>
        <dbReference type="Proteomes" id="UP001652660"/>
    </source>
</evidence>
<dbReference type="InterPro" id="IPR036691">
    <property type="entry name" value="Endo/exonu/phosph_ase_sf"/>
</dbReference>
<dbReference type="GeneID" id="140007210"/>
<dbReference type="RefSeq" id="XP_071906007.1">
    <property type="nucleotide sequence ID" value="XM_072049906.1"/>
</dbReference>
<sequence>MAVGQRMEAAQVESGPGMVLSEIGRGHAGVQLSCQVSGKGRLPEHVGGGEDGVEEKSCEREIARSVETVEERQGLWQALLLEKPASQPWCICGDFNVAISPHEKKGGRPFGISEGLELMSFMKTAEVFDVGFSGSSFTWCNNRHRRARIWKRLDRLLVNAECSDLPTSISVSHLARHPSDHAPLKISFASRTDNKLRAFRFLNVWTSKASLLDVIRTAWQREQQGSPMRVLCSKLIHARRSIQEWNKHMFGNIFDASREAEAAVCRAEARLETEGSDVAQFWRQKARVKWLRHGDGNSKFFHAVLRQRRVQGRNAHGAWVETDEDISNEAVHYFSELFSEPAGNAIDLLHVIPSIVTTEENTHLEADPSIEEVRRIIFDMDVLSKLLADRLAPLLPRLVSPQQTGFVKGRNISENYLLAQELFSGIRRSLRGGNVALKLDMAKAYDRVSWLFLGAFQGLKRPCASGRLLGIHGSRGCPAATHLAFVDDVLIFTNGLARALQKIVRVLDLYQQSSGQLINRRKSGYVVHPSVSGARRGVIESITGFPRQHTPIRYLGFPLFFGKSKAAHYGECSTSSKGFAQISCKVRQIGETGIIGSDGISYAFRRRREAWGSDCSGTCILPSLINYGGSFAQDLLSGPHFYKPNTVDIAIPVKWSIGQGHRLPGNEWSIRADKRS</sequence>
<dbReference type="CDD" id="cd01650">
    <property type="entry name" value="RT_nLTR_like"/>
    <property type="match status" value="1"/>
</dbReference>
<name>A0ABM4UFE8_COFAR</name>
<dbReference type="SUPFAM" id="SSF56219">
    <property type="entry name" value="DNase I-like"/>
    <property type="match status" value="1"/>
</dbReference>
<reference evidence="3" key="1">
    <citation type="submission" date="2025-08" db="UniProtKB">
        <authorList>
            <consortium name="RefSeq"/>
        </authorList>
    </citation>
    <scope>IDENTIFICATION</scope>
    <source>
        <tissue evidence="3">Leaves</tissue>
    </source>
</reference>
<dbReference type="PANTHER" id="PTHR33710:SF35">
    <property type="entry name" value="RNA-DIRECTED DNA POLYMERASE (REVERSE TRANSCRIPTASE)_ RIBONUCLEASE H"/>
    <property type="match status" value="1"/>
</dbReference>
<evidence type="ECO:0000259" key="1">
    <source>
        <dbReference type="Pfam" id="PF03372"/>
    </source>
</evidence>
<feature type="domain" description="Endonuclease/exonuclease/phosphatase" evidence="1">
    <location>
        <begin position="70"/>
        <end position="181"/>
    </location>
</feature>
<dbReference type="InterPro" id="IPR005135">
    <property type="entry name" value="Endo/exonuclease/phosphatase"/>
</dbReference>
<gene>
    <name evidence="3" type="primary">LOC140007210</name>
</gene>
<proteinExistence type="predicted"/>
<organism evidence="2 3">
    <name type="scientific">Coffea arabica</name>
    <name type="common">Arabian coffee</name>
    <dbReference type="NCBI Taxonomy" id="13443"/>
    <lineage>
        <taxon>Eukaryota</taxon>
        <taxon>Viridiplantae</taxon>
        <taxon>Streptophyta</taxon>
        <taxon>Embryophyta</taxon>
        <taxon>Tracheophyta</taxon>
        <taxon>Spermatophyta</taxon>
        <taxon>Magnoliopsida</taxon>
        <taxon>eudicotyledons</taxon>
        <taxon>Gunneridae</taxon>
        <taxon>Pentapetalae</taxon>
        <taxon>asterids</taxon>
        <taxon>lamiids</taxon>
        <taxon>Gentianales</taxon>
        <taxon>Rubiaceae</taxon>
        <taxon>Ixoroideae</taxon>
        <taxon>Gardenieae complex</taxon>
        <taxon>Bertiereae - Coffeeae clade</taxon>
        <taxon>Coffeeae</taxon>
        <taxon>Coffea</taxon>
    </lineage>
</organism>
<dbReference type="Proteomes" id="UP001652660">
    <property type="component" value="Chromosome 5c"/>
</dbReference>
<dbReference type="Pfam" id="PF03372">
    <property type="entry name" value="Exo_endo_phos"/>
    <property type="match status" value="1"/>
</dbReference>
<dbReference type="PANTHER" id="PTHR33710">
    <property type="entry name" value="BNAC02G09200D PROTEIN"/>
    <property type="match status" value="1"/>
</dbReference>
<keyword evidence="2" id="KW-1185">Reference proteome</keyword>